<sequence>MVAAALRLEAGYSPMGESPNSVFIEGAGLRDGLVNLKETLTYGGLKKGPSEEVSKVQVGFGDVGEVVEKKSPILVLTNGLMGGYSICVNGELKGLTDSSLYGKKDVIDISESKYCSRELKRNTMMVPIFVNSLGKEVASISSKRSGKKSSLSLMSHSMKTRSSSVHDKIHHQI</sequence>
<name>A0AAD5IFQ4_ACENE</name>
<dbReference type="Proteomes" id="UP001064489">
    <property type="component" value="Chromosome 2"/>
</dbReference>
<protein>
    <submittedName>
        <fullName evidence="2">Uncharacterized protein</fullName>
    </submittedName>
</protein>
<organism evidence="2 3">
    <name type="scientific">Acer negundo</name>
    <name type="common">Box elder</name>
    <dbReference type="NCBI Taxonomy" id="4023"/>
    <lineage>
        <taxon>Eukaryota</taxon>
        <taxon>Viridiplantae</taxon>
        <taxon>Streptophyta</taxon>
        <taxon>Embryophyta</taxon>
        <taxon>Tracheophyta</taxon>
        <taxon>Spermatophyta</taxon>
        <taxon>Magnoliopsida</taxon>
        <taxon>eudicotyledons</taxon>
        <taxon>Gunneridae</taxon>
        <taxon>Pentapetalae</taxon>
        <taxon>rosids</taxon>
        <taxon>malvids</taxon>
        <taxon>Sapindales</taxon>
        <taxon>Sapindaceae</taxon>
        <taxon>Hippocastanoideae</taxon>
        <taxon>Acereae</taxon>
        <taxon>Acer</taxon>
    </lineage>
</organism>
<keyword evidence="3" id="KW-1185">Reference proteome</keyword>
<comment type="caution">
    <text evidence="2">The sequence shown here is derived from an EMBL/GenBank/DDBJ whole genome shotgun (WGS) entry which is preliminary data.</text>
</comment>
<feature type="compositionally biased region" description="Low complexity" evidence="1">
    <location>
        <begin position="148"/>
        <end position="157"/>
    </location>
</feature>
<evidence type="ECO:0000313" key="2">
    <source>
        <dbReference type="EMBL" id="KAI9161392.1"/>
    </source>
</evidence>
<evidence type="ECO:0000313" key="3">
    <source>
        <dbReference type="Proteomes" id="UP001064489"/>
    </source>
</evidence>
<proteinExistence type="predicted"/>
<gene>
    <name evidence="2" type="ORF">LWI28_016905</name>
</gene>
<accession>A0AAD5IFQ4</accession>
<dbReference type="EMBL" id="JAJSOW010000106">
    <property type="protein sequence ID" value="KAI9161392.1"/>
    <property type="molecule type" value="Genomic_DNA"/>
</dbReference>
<feature type="region of interest" description="Disordered" evidence="1">
    <location>
        <begin position="148"/>
        <end position="173"/>
    </location>
</feature>
<reference evidence="2" key="1">
    <citation type="journal article" date="2022" name="Plant J.">
        <title>Strategies of tolerance reflected in two North American maple genomes.</title>
        <authorList>
            <person name="McEvoy S.L."/>
            <person name="Sezen U.U."/>
            <person name="Trouern-Trend A."/>
            <person name="McMahon S.M."/>
            <person name="Schaberg P.G."/>
            <person name="Yang J."/>
            <person name="Wegrzyn J.L."/>
            <person name="Swenson N.G."/>
        </authorList>
    </citation>
    <scope>NUCLEOTIDE SEQUENCE</scope>
    <source>
        <strain evidence="2">91603</strain>
    </source>
</reference>
<dbReference type="AlphaFoldDB" id="A0AAD5IFQ4"/>
<reference evidence="2" key="2">
    <citation type="submission" date="2023-02" db="EMBL/GenBank/DDBJ databases">
        <authorList>
            <person name="Swenson N.G."/>
            <person name="Wegrzyn J.L."/>
            <person name="Mcevoy S.L."/>
        </authorList>
    </citation>
    <scope>NUCLEOTIDE SEQUENCE</scope>
    <source>
        <strain evidence="2">91603</strain>
        <tissue evidence="2">Leaf</tissue>
    </source>
</reference>
<evidence type="ECO:0000256" key="1">
    <source>
        <dbReference type="SAM" id="MobiDB-lite"/>
    </source>
</evidence>